<keyword evidence="3" id="KW-0597">Phosphoprotein</keyword>
<feature type="transmembrane region" description="Helical" evidence="19">
    <location>
        <begin position="482"/>
        <end position="506"/>
    </location>
</feature>
<dbReference type="FunFam" id="1.20.120.350:FF:000011">
    <property type="entry name" value="Voltage-dependent N-type calcium channel subunit alpha"/>
    <property type="match status" value="1"/>
</dbReference>
<dbReference type="InterPro" id="IPR014873">
    <property type="entry name" value="VDCC_a1su_IQ"/>
</dbReference>
<feature type="compositionally biased region" description="Basic residues" evidence="18">
    <location>
        <begin position="1576"/>
        <end position="1587"/>
    </location>
</feature>
<evidence type="ECO:0000256" key="13">
    <source>
        <dbReference type="ARBA" id="ARBA00023136"/>
    </source>
</evidence>
<feature type="domain" description="EF-hand" evidence="20">
    <location>
        <begin position="827"/>
        <end position="862"/>
    </location>
</feature>
<evidence type="ECO:0000256" key="15">
    <source>
        <dbReference type="ARBA" id="ARBA00023303"/>
    </source>
</evidence>
<dbReference type="Gene3D" id="1.10.287.70">
    <property type="match status" value="3"/>
</dbReference>
<evidence type="ECO:0000259" key="20">
    <source>
        <dbReference type="PROSITE" id="PS50222"/>
    </source>
</evidence>
<evidence type="ECO:0000256" key="2">
    <source>
        <dbReference type="ARBA" id="ARBA00022448"/>
    </source>
</evidence>
<feature type="transmembrane region" description="Helical" evidence="19">
    <location>
        <begin position="553"/>
        <end position="577"/>
    </location>
</feature>
<feature type="transmembrane region" description="Helical" evidence="19">
    <location>
        <begin position="300"/>
        <end position="318"/>
    </location>
</feature>
<keyword evidence="2" id="KW-0813">Transport</keyword>
<evidence type="ECO:0000256" key="10">
    <source>
        <dbReference type="ARBA" id="ARBA00022882"/>
    </source>
</evidence>
<evidence type="ECO:0000313" key="21">
    <source>
        <dbReference type="EMBL" id="AWJ68253.1"/>
    </source>
</evidence>
<feature type="compositionally biased region" description="Basic and acidic residues" evidence="18">
    <location>
        <begin position="184"/>
        <end position="196"/>
    </location>
</feature>
<feature type="transmembrane region" description="Helical" evidence="19">
    <location>
        <begin position="233"/>
        <end position="251"/>
    </location>
</feature>
<dbReference type="PRINTS" id="PR00167">
    <property type="entry name" value="CACHANNEL"/>
</dbReference>
<keyword evidence="10 17" id="KW-0851">Voltage-gated channel</keyword>
<evidence type="ECO:0000256" key="1">
    <source>
        <dbReference type="ARBA" id="ARBA00004141"/>
    </source>
</evidence>
<dbReference type="InterPro" id="IPR002048">
    <property type="entry name" value="EF_hand_dom"/>
</dbReference>
<dbReference type="GO" id="GO:0005891">
    <property type="term" value="C:voltage-gated calcium channel complex"/>
    <property type="evidence" value="ECO:0007669"/>
    <property type="project" value="InterPro"/>
</dbReference>
<keyword evidence="8" id="KW-0677">Repeat</keyword>
<dbReference type="GO" id="GO:0098703">
    <property type="term" value="P:calcium ion import across plasma membrane"/>
    <property type="evidence" value="ECO:0007669"/>
    <property type="project" value="TreeGrafter"/>
</dbReference>
<feature type="transmembrane region" description="Helical" evidence="19">
    <location>
        <begin position="598"/>
        <end position="621"/>
    </location>
</feature>
<feature type="compositionally biased region" description="Polar residues" evidence="18">
    <location>
        <begin position="1702"/>
        <end position="1711"/>
    </location>
</feature>
<sequence length="1763" mass="201198">MRSIVSLLFLLFLFILIFALLGMQLFGGEWNFETGRPTSHFDTFSVALLTVFQILTGEDWNEVMFNAIESQGVDEYGMFYSIYFIILVLFGNYTLLNVFLAIAVDNLANAQELTAAEEEQEQKAEQKRFDDMALDAPYGTSVATKVNICPPPGQNNQDPKTDNFRIISFSETASKSNLKTQEQQPKEDHASDQKDDGPDEGGPKPILPFSSMFIFGTTNPVRRFCHFVVNLRYFDLFIMIVISASSVALAAEDPVLEGSERNKILNHFDYVFTGVFTVEMILKIINLGVIFHPGSYCRDLWNILDALVVVCALVAFAFTDSPSAGKNLNTIKSLRVLRVLRPLKTINRVPKLKAVFDCVVNSLKNVFNIMVVYLLFQFIFAVIAVQLFKGRFYFCNDDSKNTQQTCRGEFFEYQLSSNERPVIKVERRKWDKRDFHYDNVANAMLTLFAVQTGEGWPLVLKNSIEATFEDRGPQPGYRMEMAIFYIVYFIVFPFFFINIFVALIIITFQEQGENELIDQELDKNQKQCIDFVINSRPVCRYMPKNKTSVKYKIWQLVVSTPFEYIIMVIIACNTILLMMKYTPRLKNDTFESYTNTLAVLNMAFTTVFTVETILKIVAFGLKNYFRDSWNVFDFITIIGSITDVMYTEIYQKLNALESVGLFNFGFLRLFRAARLIKLLRQGYTIRILLWTFVQSFKALPYVILLIAMLFFIYAIIGMQIFGNIQLKPGTEINRHNNFRTFFDGVMLLFRCATGESWQQIMLSCMSGKECDNLTNLKGTSQCGLDIAVPYFVSFIFLMSFLMLNLFVAVIMDNFDYLTRDSSILGPHHLDEYVRVWSNYDPEASGRIHYTDMYDMLRNMEPPVGFGNKCPYRLAYRKLIRMNMPVSDDGTVHFTTTLFALIRESLGIRMGPAEEMDKNDEALAETIRVLWPIQAKKMCHLMVPPNEELTFKKLTVGKIYAGLLIAENWRANKTNKTIRMRPALFRRLIGSMKTPLGEDIMGFGGVMGRNPALSIHQIIPGPLPTLPESIGVDEALKTIDATGDIFDFQDSPMKTPLNGNQPKSTNGGMVTVKPKKDLTNIFKVGQTEVASTWVPVIKNKIFSPILKNQARKESIGQQATQETQQFQPQMPPLTLPLTGQQFPVGVQQRGQQAHGGPDEVETIKVTELTSPSALTKSITNLFSNINKSVNSAFASLLSGSGGGSAVTHPTEDTIRPQPSYQQTERDLPMILQPYPVPTECPTFRPSFSIGCLDERSEGPRDDLWWKQDQSQGHPGAAMAKQFGGQQPPIEAQQHYNNIPQSLTFHGAQYHQQSAQQQQMMDPYRQPQNIPSHFQSKQIPQGETQRPPQFLPLVEGRHQQPYMVPTPGIRKLPTLPPKKPSSLFLPKRKLVMASMPGVPSRMPQLMTSPSEMQQDAQTASPTGYRHGPVRPEAYYHYHHHRRQQQQYQPHPRPCQNRRLTGQQSSSFFRTQSVVEEIFNEEEEKDFRLRQSWFSAAPLTTRYDDDDSIDVGRRRSGLSKHQSFHHVYTTTSSSEILQERRRQLPMPRWSSAHLISRPHHVTSHTPRAAHPPLIQHQTPPKHRRFSHQHYPRCPPLDHQHQPKSFQNVSGTDKARPKKTPPDSRRTKGYCPLATERPVDHPGQQTSVISPHKRRRKKRSLVSTRLSSSFDDDRANQPLASSAGSRRSRPPSFPQWSSLEEPGYQGSLQNNAGSSRKSRGIWKAREERRRKRVNGVTNSRVEEIVRRADDDVDDEDEDDDDDDDEWC</sequence>
<feature type="transmembrane region" description="Helical" evidence="19">
    <location>
        <begin position="80"/>
        <end position="104"/>
    </location>
</feature>
<dbReference type="FunFam" id="1.20.120.350:FF:000013">
    <property type="entry name" value="Voltage-dependent N-type calcium channel subunit alpha"/>
    <property type="match status" value="1"/>
</dbReference>
<feature type="region of interest" description="Disordered" evidence="18">
    <location>
        <begin position="1439"/>
        <end position="1463"/>
    </location>
</feature>
<dbReference type="FunFam" id="1.10.287.70:FF:000059">
    <property type="entry name" value="Voltage-dependent N-type calcium channel subunit alpha"/>
    <property type="match status" value="1"/>
</dbReference>
<feature type="transmembrane region" description="Helical" evidence="19">
    <location>
        <begin position="271"/>
        <end position="291"/>
    </location>
</feature>
<evidence type="ECO:0000256" key="9">
    <source>
        <dbReference type="ARBA" id="ARBA00022837"/>
    </source>
</evidence>
<evidence type="ECO:0000256" key="8">
    <source>
        <dbReference type="ARBA" id="ARBA00022737"/>
    </source>
</evidence>
<feature type="compositionally biased region" description="Acidic residues" evidence="18">
    <location>
        <begin position="1746"/>
        <end position="1763"/>
    </location>
</feature>
<dbReference type="PROSITE" id="PS50222">
    <property type="entry name" value="EF_HAND_2"/>
    <property type="match status" value="1"/>
</dbReference>
<feature type="binding site" evidence="16">
    <location>
        <position position="454"/>
    </location>
    <ligand>
        <name>Ca(2+)</name>
        <dbReference type="ChEBI" id="CHEBI:29108"/>
    </ligand>
</feature>
<keyword evidence="4 17" id="KW-0109">Calcium transport</keyword>
<dbReference type="PANTHER" id="PTHR45628:SF7">
    <property type="entry name" value="VOLTAGE-DEPENDENT CALCIUM CHANNEL TYPE A SUBUNIT ALPHA-1"/>
    <property type="match status" value="1"/>
</dbReference>
<protein>
    <submittedName>
        <fullName evidence="21">Putative voltage-dependent calcium channel 1</fullName>
    </submittedName>
</protein>
<dbReference type="Gene3D" id="1.20.120.350">
    <property type="entry name" value="Voltage-gated potassium channels. Chain C"/>
    <property type="match status" value="2"/>
</dbReference>
<comment type="subcellular location">
    <subcellularLocation>
        <location evidence="1 17">Membrane</location>
        <topology evidence="1 17">Multi-pass membrane protein</topology>
    </subcellularLocation>
</comment>
<dbReference type="FunFam" id="1.10.238.10:FF:000063">
    <property type="entry name" value="Voltage-dependent N-type calcium channel subunit alpha"/>
    <property type="match status" value="1"/>
</dbReference>
<keyword evidence="6 19" id="KW-0812">Transmembrane</keyword>
<keyword evidence="11 19" id="KW-1133">Transmembrane helix</keyword>
<dbReference type="Pfam" id="PF08763">
    <property type="entry name" value="Ca_chan_IQ"/>
    <property type="match status" value="1"/>
</dbReference>
<keyword evidence="13 19" id="KW-0472">Membrane</keyword>
<feature type="region of interest" description="Disordered" evidence="18">
    <location>
        <begin position="1049"/>
        <end position="1071"/>
    </location>
</feature>
<dbReference type="InterPro" id="IPR031649">
    <property type="entry name" value="GPHH_dom"/>
</dbReference>
<keyword evidence="12" id="KW-0406">Ion transport</keyword>
<dbReference type="InterPro" id="IPR002077">
    <property type="entry name" value="VDCCAlpha1"/>
</dbReference>
<dbReference type="EMBL" id="MG973400">
    <property type="protein sequence ID" value="AWJ68253.1"/>
    <property type="molecule type" value="mRNA"/>
</dbReference>
<feature type="transmembrane region" description="Helical" evidence="19">
    <location>
        <begin position="698"/>
        <end position="716"/>
    </location>
</feature>
<feature type="compositionally biased region" description="Basic and acidic residues" evidence="18">
    <location>
        <begin position="1736"/>
        <end position="1745"/>
    </location>
</feature>
<reference evidence="21" key="1">
    <citation type="submission" date="2018-02" db="EMBL/GenBank/DDBJ databases">
        <title>Hirudo verbana central nervous system transcriptome analysis of ion channel and receptor content.</title>
        <authorList>
            <person name="Northcutt A.J."/>
            <person name="Schulz D.J."/>
            <person name="Mesce K.A."/>
        </authorList>
    </citation>
    <scope>NUCLEOTIDE SEQUENCE</scope>
</reference>
<evidence type="ECO:0000256" key="12">
    <source>
        <dbReference type="ARBA" id="ARBA00023065"/>
    </source>
</evidence>
<dbReference type="GO" id="GO:0007268">
    <property type="term" value="P:chemical synaptic transmission"/>
    <property type="evidence" value="ECO:0007669"/>
    <property type="project" value="TreeGrafter"/>
</dbReference>
<dbReference type="GO" id="GO:0045202">
    <property type="term" value="C:synapse"/>
    <property type="evidence" value="ECO:0007669"/>
    <property type="project" value="GOC"/>
</dbReference>
<feature type="transmembrane region" description="Helical" evidence="19">
    <location>
        <begin position="787"/>
        <end position="811"/>
    </location>
</feature>
<evidence type="ECO:0000256" key="5">
    <source>
        <dbReference type="ARBA" id="ARBA00022673"/>
    </source>
</evidence>
<feature type="compositionally biased region" description="Basic residues" evidence="18">
    <location>
        <begin position="1712"/>
        <end position="1729"/>
    </location>
</feature>
<dbReference type="PANTHER" id="PTHR45628">
    <property type="entry name" value="VOLTAGE-DEPENDENT CALCIUM CHANNEL TYPE A SUBUNIT ALPHA-1"/>
    <property type="match status" value="1"/>
</dbReference>
<feature type="transmembrane region" description="Helical" evidence="19">
    <location>
        <begin position="366"/>
        <end position="388"/>
    </location>
</feature>
<feature type="compositionally biased region" description="Basic residues" evidence="18">
    <location>
        <begin position="1647"/>
        <end position="1656"/>
    </location>
</feature>
<dbReference type="Gene3D" id="1.10.238.10">
    <property type="entry name" value="EF-hand"/>
    <property type="match status" value="1"/>
</dbReference>
<keyword evidence="9 16" id="KW-0106">Calcium</keyword>
<dbReference type="SUPFAM" id="SSF81324">
    <property type="entry name" value="Voltage-gated potassium channels"/>
    <property type="match status" value="3"/>
</dbReference>
<feature type="compositionally biased region" description="Polar residues" evidence="18">
    <location>
        <begin position="1056"/>
        <end position="1067"/>
    </location>
</feature>
<keyword evidence="15" id="KW-0407">Ion channel</keyword>
<comment type="similarity">
    <text evidence="17">Belongs to the calcium channel alpha-1 subunit (TC 1.A.1.11) family.</text>
</comment>
<organism evidence="21">
    <name type="scientific">Hirudo verbana</name>
    <dbReference type="NCBI Taxonomy" id="311461"/>
    <lineage>
        <taxon>Eukaryota</taxon>
        <taxon>Metazoa</taxon>
        <taxon>Spiralia</taxon>
        <taxon>Lophotrochozoa</taxon>
        <taxon>Annelida</taxon>
        <taxon>Clitellata</taxon>
        <taxon>Hirudinea</taxon>
        <taxon>Hirudinida</taxon>
        <taxon>Hirudiniformes</taxon>
        <taxon>Hirudinidae</taxon>
        <taxon>Hirudo</taxon>
    </lineage>
</organism>
<evidence type="ECO:0000256" key="18">
    <source>
        <dbReference type="SAM" id="MobiDB-lite"/>
    </source>
</evidence>
<dbReference type="Pfam" id="PF00520">
    <property type="entry name" value="Ion_trans"/>
    <property type="match status" value="3"/>
</dbReference>
<evidence type="ECO:0000256" key="14">
    <source>
        <dbReference type="ARBA" id="ARBA00023180"/>
    </source>
</evidence>
<dbReference type="FunFam" id="1.10.287.70:FF:000023">
    <property type="entry name" value="Voltage-dependent R-type calcium channel subunit alpha"/>
    <property type="match status" value="1"/>
</dbReference>
<name>A0A2S1WM67_9ANNE</name>
<feature type="region of interest" description="Disordered" evidence="18">
    <location>
        <begin position="176"/>
        <end position="202"/>
    </location>
</feature>
<keyword evidence="14" id="KW-0325">Glycoprotein</keyword>
<dbReference type="InterPro" id="IPR050599">
    <property type="entry name" value="VDCC_alpha-1_subunit"/>
</dbReference>
<evidence type="ECO:0000256" key="4">
    <source>
        <dbReference type="ARBA" id="ARBA00022568"/>
    </source>
</evidence>
<evidence type="ECO:0000256" key="11">
    <source>
        <dbReference type="ARBA" id="ARBA00022989"/>
    </source>
</evidence>
<evidence type="ECO:0000256" key="17">
    <source>
        <dbReference type="RuleBase" id="RU003808"/>
    </source>
</evidence>
<dbReference type="InterPro" id="IPR027359">
    <property type="entry name" value="Volt_channel_dom_sf"/>
</dbReference>
<evidence type="ECO:0000256" key="19">
    <source>
        <dbReference type="SAM" id="Phobius"/>
    </source>
</evidence>
<dbReference type="GO" id="GO:0008331">
    <property type="term" value="F:high voltage-gated calcium channel activity"/>
    <property type="evidence" value="ECO:0007669"/>
    <property type="project" value="TreeGrafter"/>
</dbReference>
<evidence type="ECO:0000256" key="6">
    <source>
        <dbReference type="ARBA" id="ARBA00022692"/>
    </source>
</evidence>
<feature type="region of interest" description="Disordered" evidence="18">
    <location>
        <begin position="1555"/>
        <end position="1763"/>
    </location>
</feature>
<evidence type="ECO:0000256" key="16">
    <source>
        <dbReference type="PIRSR" id="PIRSR602077-1"/>
    </source>
</evidence>
<dbReference type="GO" id="GO:0005509">
    <property type="term" value="F:calcium ion binding"/>
    <property type="evidence" value="ECO:0007669"/>
    <property type="project" value="InterPro"/>
</dbReference>
<dbReference type="Pfam" id="PF16905">
    <property type="entry name" value="GPHH"/>
    <property type="match status" value="1"/>
</dbReference>
<evidence type="ECO:0000256" key="7">
    <source>
        <dbReference type="ARBA" id="ARBA00022723"/>
    </source>
</evidence>
<proteinExistence type="evidence at transcript level"/>
<evidence type="ECO:0000256" key="3">
    <source>
        <dbReference type="ARBA" id="ARBA00022553"/>
    </source>
</evidence>
<accession>A0A2S1WM67</accession>
<dbReference type="InterPro" id="IPR005821">
    <property type="entry name" value="Ion_trans_dom"/>
</dbReference>
<keyword evidence="7 16" id="KW-0479">Metal-binding</keyword>
<keyword evidence="5 17" id="KW-0107">Calcium channel</keyword>
<dbReference type="SMART" id="SM01062">
    <property type="entry name" value="Ca_chan_IQ"/>
    <property type="match status" value="1"/>
</dbReference>